<protein>
    <submittedName>
        <fullName evidence="1">Uncharacterized protein</fullName>
    </submittedName>
</protein>
<proteinExistence type="predicted"/>
<organism evidence="1 2">
    <name type="scientific">Chelonia mydas</name>
    <name type="common">Green sea-turtle</name>
    <name type="synonym">Chelonia agassizi</name>
    <dbReference type="NCBI Taxonomy" id="8469"/>
    <lineage>
        <taxon>Eukaryota</taxon>
        <taxon>Metazoa</taxon>
        <taxon>Chordata</taxon>
        <taxon>Craniata</taxon>
        <taxon>Vertebrata</taxon>
        <taxon>Euteleostomi</taxon>
        <taxon>Archelosauria</taxon>
        <taxon>Testudinata</taxon>
        <taxon>Testudines</taxon>
        <taxon>Cryptodira</taxon>
        <taxon>Durocryptodira</taxon>
        <taxon>Americhelydia</taxon>
        <taxon>Chelonioidea</taxon>
        <taxon>Cheloniidae</taxon>
        <taxon>Chelonia</taxon>
    </lineage>
</organism>
<name>M7AVD8_CHEMY</name>
<sequence>MLGSHPTSTAKSPGDTLRGLEAVASKLNPKDKVVDEEVELEDNMEHTAGSSSGVVPISPNPVLIFHTFYLVTLVSTELQGSPGNHNGKRSRTLMADI</sequence>
<dbReference type="EMBL" id="KB556236">
    <property type="protein sequence ID" value="EMP29431.1"/>
    <property type="molecule type" value="Genomic_DNA"/>
</dbReference>
<evidence type="ECO:0000313" key="1">
    <source>
        <dbReference type="EMBL" id="EMP29431.1"/>
    </source>
</evidence>
<evidence type="ECO:0000313" key="2">
    <source>
        <dbReference type="Proteomes" id="UP000031443"/>
    </source>
</evidence>
<dbReference type="Proteomes" id="UP000031443">
    <property type="component" value="Unassembled WGS sequence"/>
</dbReference>
<keyword evidence="2" id="KW-1185">Reference proteome</keyword>
<dbReference type="AlphaFoldDB" id="M7AVD8"/>
<gene>
    <name evidence="1" type="ORF">UY3_13474</name>
</gene>
<reference evidence="2" key="1">
    <citation type="journal article" date="2013" name="Nat. Genet.">
        <title>The draft genomes of soft-shell turtle and green sea turtle yield insights into the development and evolution of the turtle-specific body plan.</title>
        <authorList>
            <person name="Wang Z."/>
            <person name="Pascual-Anaya J."/>
            <person name="Zadissa A."/>
            <person name="Li W."/>
            <person name="Niimura Y."/>
            <person name="Huang Z."/>
            <person name="Li C."/>
            <person name="White S."/>
            <person name="Xiong Z."/>
            <person name="Fang D."/>
            <person name="Wang B."/>
            <person name="Ming Y."/>
            <person name="Chen Y."/>
            <person name="Zheng Y."/>
            <person name="Kuraku S."/>
            <person name="Pignatelli M."/>
            <person name="Herrero J."/>
            <person name="Beal K."/>
            <person name="Nozawa M."/>
            <person name="Li Q."/>
            <person name="Wang J."/>
            <person name="Zhang H."/>
            <person name="Yu L."/>
            <person name="Shigenobu S."/>
            <person name="Wang J."/>
            <person name="Liu J."/>
            <person name="Flicek P."/>
            <person name="Searle S."/>
            <person name="Wang J."/>
            <person name="Kuratani S."/>
            <person name="Yin Y."/>
            <person name="Aken B."/>
            <person name="Zhang G."/>
            <person name="Irie N."/>
        </authorList>
    </citation>
    <scope>NUCLEOTIDE SEQUENCE [LARGE SCALE GENOMIC DNA]</scope>
</reference>
<accession>M7AVD8</accession>